<accession>A0A8H4AUN1</accession>
<reference evidence="2 3" key="1">
    <citation type="journal article" date="2019" name="Environ. Microbiol.">
        <title>At the nexus of three kingdoms: the genome of the mycorrhizal fungus Gigaspora margarita provides insights into plant, endobacterial and fungal interactions.</title>
        <authorList>
            <person name="Venice F."/>
            <person name="Ghignone S."/>
            <person name="Salvioli di Fossalunga A."/>
            <person name="Amselem J."/>
            <person name="Novero M."/>
            <person name="Xianan X."/>
            <person name="Sedzielewska Toro K."/>
            <person name="Morin E."/>
            <person name="Lipzen A."/>
            <person name="Grigoriev I.V."/>
            <person name="Henrissat B."/>
            <person name="Martin F.M."/>
            <person name="Bonfante P."/>
        </authorList>
    </citation>
    <scope>NUCLEOTIDE SEQUENCE [LARGE SCALE GENOMIC DNA]</scope>
    <source>
        <strain evidence="2 3">BEG34</strain>
    </source>
</reference>
<evidence type="ECO:0000313" key="2">
    <source>
        <dbReference type="EMBL" id="KAF0533913.1"/>
    </source>
</evidence>
<keyword evidence="1" id="KW-0812">Transmembrane</keyword>
<proteinExistence type="predicted"/>
<evidence type="ECO:0000313" key="3">
    <source>
        <dbReference type="Proteomes" id="UP000439903"/>
    </source>
</evidence>
<protein>
    <submittedName>
        <fullName evidence="2">Uncharacterized protein</fullName>
    </submittedName>
</protein>
<keyword evidence="1" id="KW-1133">Transmembrane helix</keyword>
<keyword evidence="3" id="KW-1185">Reference proteome</keyword>
<sequence length="94" mass="10853">MTWKKDIDNSIRLLTFWLNLVSITLNSYLIQVVEQSIEVNRHIKANNSGIKTISNEEELFSDSGVALKNIDEIKKLEAREYDEIDGMNTCEILH</sequence>
<evidence type="ECO:0000256" key="1">
    <source>
        <dbReference type="SAM" id="Phobius"/>
    </source>
</evidence>
<dbReference type="Proteomes" id="UP000439903">
    <property type="component" value="Unassembled WGS sequence"/>
</dbReference>
<name>A0A8H4AUN1_GIGMA</name>
<comment type="caution">
    <text evidence="2">The sequence shown here is derived from an EMBL/GenBank/DDBJ whole genome shotgun (WGS) entry which is preliminary data.</text>
</comment>
<dbReference type="AlphaFoldDB" id="A0A8H4AUN1"/>
<organism evidence="2 3">
    <name type="scientific">Gigaspora margarita</name>
    <dbReference type="NCBI Taxonomy" id="4874"/>
    <lineage>
        <taxon>Eukaryota</taxon>
        <taxon>Fungi</taxon>
        <taxon>Fungi incertae sedis</taxon>
        <taxon>Mucoromycota</taxon>
        <taxon>Glomeromycotina</taxon>
        <taxon>Glomeromycetes</taxon>
        <taxon>Diversisporales</taxon>
        <taxon>Gigasporaceae</taxon>
        <taxon>Gigaspora</taxon>
    </lineage>
</organism>
<feature type="transmembrane region" description="Helical" evidence="1">
    <location>
        <begin position="12"/>
        <end position="30"/>
    </location>
</feature>
<dbReference type="EMBL" id="WTPW01000217">
    <property type="protein sequence ID" value="KAF0533913.1"/>
    <property type="molecule type" value="Genomic_DNA"/>
</dbReference>
<keyword evidence="1" id="KW-0472">Membrane</keyword>
<gene>
    <name evidence="2" type="ORF">F8M41_010352</name>
</gene>